<feature type="region of interest" description="Disordered" evidence="2">
    <location>
        <begin position="161"/>
        <end position="201"/>
    </location>
</feature>
<dbReference type="AlphaFoldDB" id="A0A5M6ILP1"/>
<evidence type="ECO:0000313" key="4">
    <source>
        <dbReference type="EMBL" id="KAA5609193.1"/>
    </source>
</evidence>
<name>A0A5M6ILP1_9PROT</name>
<dbReference type="InterPro" id="IPR001789">
    <property type="entry name" value="Sig_transdc_resp-reg_receiver"/>
</dbReference>
<dbReference type="GO" id="GO:0000160">
    <property type="term" value="P:phosphorelay signal transduction system"/>
    <property type="evidence" value="ECO:0007669"/>
    <property type="project" value="InterPro"/>
</dbReference>
<reference evidence="4 5" key="1">
    <citation type="submission" date="2019-09" db="EMBL/GenBank/DDBJ databases">
        <title>Genome sequence of Rhodovastum atsumiense, a diverse member of the Acetobacteraceae family of non-sulfur purple photosynthetic bacteria.</title>
        <authorList>
            <person name="Meyer T."/>
            <person name="Kyndt J."/>
        </authorList>
    </citation>
    <scope>NUCLEOTIDE SEQUENCE [LARGE SCALE GENOMIC DNA]</scope>
    <source>
        <strain evidence="4 5">DSM 21279</strain>
    </source>
</reference>
<organism evidence="4 5">
    <name type="scientific">Rhodovastum atsumiense</name>
    <dbReference type="NCBI Taxonomy" id="504468"/>
    <lineage>
        <taxon>Bacteria</taxon>
        <taxon>Pseudomonadati</taxon>
        <taxon>Pseudomonadota</taxon>
        <taxon>Alphaproteobacteria</taxon>
        <taxon>Acetobacterales</taxon>
        <taxon>Acetobacteraceae</taxon>
        <taxon>Rhodovastum</taxon>
    </lineage>
</organism>
<dbReference type="SMART" id="SM00448">
    <property type="entry name" value="REC"/>
    <property type="match status" value="1"/>
</dbReference>
<sequence length="201" mass="22472">MLDATTAVVIEPDRDVASALSSSLKYVGLREIVTAHDVVSALAVLARIPVVDCVIADLGFPPLQVFEMARHVAGLLVPAIFTTADQGRAEAMGFRRRPLLCKPFGVRVLLECLRIEIDRFTRLHAAIAANWERCPALRARSTAEWEHSERICRIIAADRERRARTREESRSPRQEAAAERQQQGENLRDLGFPLPPLFRPS</sequence>
<dbReference type="OrthoDB" id="7360446at2"/>
<keyword evidence="5" id="KW-1185">Reference proteome</keyword>
<feature type="compositionally biased region" description="Basic and acidic residues" evidence="2">
    <location>
        <begin position="161"/>
        <end position="178"/>
    </location>
</feature>
<evidence type="ECO:0000313" key="5">
    <source>
        <dbReference type="Proteomes" id="UP000325255"/>
    </source>
</evidence>
<feature type="modified residue" description="4-aspartylphosphate" evidence="1">
    <location>
        <position position="57"/>
    </location>
</feature>
<gene>
    <name evidence="4" type="ORF">F1189_25515</name>
</gene>
<dbReference type="Proteomes" id="UP000325255">
    <property type="component" value="Unassembled WGS sequence"/>
</dbReference>
<dbReference type="SUPFAM" id="SSF52172">
    <property type="entry name" value="CheY-like"/>
    <property type="match status" value="1"/>
</dbReference>
<dbReference type="EMBL" id="VWPK01000057">
    <property type="protein sequence ID" value="KAA5609193.1"/>
    <property type="molecule type" value="Genomic_DNA"/>
</dbReference>
<comment type="caution">
    <text evidence="4">The sequence shown here is derived from an EMBL/GenBank/DDBJ whole genome shotgun (WGS) entry which is preliminary data.</text>
</comment>
<dbReference type="PROSITE" id="PS50110">
    <property type="entry name" value="RESPONSE_REGULATORY"/>
    <property type="match status" value="1"/>
</dbReference>
<keyword evidence="1" id="KW-0597">Phosphoprotein</keyword>
<proteinExistence type="predicted"/>
<evidence type="ECO:0000259" key="3">
    <source>
        <dbReference type="PROSITE" id="PS50110"/>
    </source>
</evidence>
<dbReference type="RefSeq" id="WP_150044183.1">
    <property type="nucleotide sequence ID" value="NZ_OW485601.1"/>
</dbReference>
<evidence type="ECO:0000256" key="1">
    <source>
        <dbReference type="PROSITE-ProRule" id="PRU00169"/>
    </source>
</evidence>
<dbReference type="Gene3D" id="3.40.50.2300">
    <property type="match status" value="1"/>
</dbReference>
<accession>A0A5M6ILP1</accession>
<dbReference type="InterPro" id="IPR011006">
    <property type="entry name" value="CheY-like_superfamily"/>
</dbReference>
<protein>
    <submittedName>
        <fullName evidence="4">Response regulator</fullName>
    </submittedName>
</protein>
<feature type="domain" description="Response regulatory" evidence="3">
    <location>
        <begin position="6"/>
        <end position="117"/>
    </location>
</feature>
<evidence type="ECO:0000256" key="2">
    <source>
        <dbReference type="SAM" id="MobiDB-lite"/>
    </source>
</evidence>